<dbReference type="Pfam" id="PF02397">
    <property type="entry name" value="Bac_transf"/>
    <property type="match status" value="1"/>
</dbReference>
<keyword evidence="3 9" id="KW-0808">Transferase</keyword>
<protein>
    <submittedName>
        <fullName evidence="9">Undecaprenyl-phosphate galactose phosphotransferase WbaP/exopolysaccharide biosynthesis polyprenyl glycosylphosphotransferase</fullName>
    </submittedName>
</protein>
<reference evidence="9 10" key="1">
    <citation type="submission" date="2019-06" db="EMBL/GenBank/DDBJ databases">
        <title>Sequencing the genomes of 1000 actinobacteria strains.</title>
        <authorList>
            <person name="Klenk H.-P."/>
        </authorList>
    </citation>
    <scope>NUCLEOTIDE SEQUENCE [LARGE SCALE GENOMIC DNA]</scope>
    <source>
        <strain evidence="9 10">DSM 8803</strain>
    </source>
</reference>
<organism evidence="9 10">
    <name type="scientific">Leucobacter komagatae</name>
    <dbReference type="NCBI Taxonomy" id="55969"/>
    <lineage>
        <taxon>Bacteria</taxon>
        <taxon>Bacillati</taxon>
        <taxon>Actinomycetota</taxon>
        <taxon>Actinomycetes</taxon>
        <taxon>Micrococcales</taxon>
        <taxon>Microbacteriaceae</taxon>
        <taxon>Leucobacter</taxon>
    </lineage>
</organism>
<dbReference type="Proteomes" id="UP000319094">
    <property type="component" value="Unassembled WGS sequence"/>
</dbReference>
<evidence type="ECO:0000256" key="3">
    <source>
        <dbReference type="ARBA" id="ARBA00022679"/>
    </source>
</evidence>
<sequence length="475" mass="50969">MVALDSTALQASLARPRLQLGADLTRVRAAILLTDAIIITAATFGAQLFRFGGPSVAPSLAVGATGIDYLIVSSVISVLWVVALGAFRTLDLRVLGVGDQEYKGVVLASGATFVAVALVSFALQLEVARGYLAIAFPLGLGALLLSRKLWRTWIGGRRAKGDFLTNVIVLGNADETQGLVAKINSTPRSGLKVVGTSDSVERIGHTADSLHASAVILAGGAWGEPLNARAVSWELEKHGLELIVPSPLVGIDQMRVQHRPAGSLPLLHVEMPEYSGARRVAKRAFDWVASGLGLILLSPLFAVLAALIKLEDGGTVFFRQERIGRNGTPFSILKFRTMVPNAEALKAELADQNEGGGPLFKMRNDPRVTRLGRLLRRSSLDELPQLWNVLTGSMSLVGPRPGLPAEVAKYEEHVERRLLVSPGITGLWQVAGRSDLSWEQGVKLDLDYVENWTIGLDFSILARTVRAVTKSSGAY</sequence>
<evidence type="ECO:0000256" key="4">
    <source>
        <dbReference type="ARBA" id="ARBA00022692"/>
    </source>
</evidence>
<evidence type="ECO:0000256" key="1">
    <source>
        <dbReference type="ARBA" id="ARBA00004141"/>
    </source>
</evidence>
<gene>
    <name evidence="9" type="ORF">FB468_2916</name>
</gene>
<proteinExistence type="inferred from homology"/>
<dbReference type="AlphaFoldDB" id="A0A542Y9V4"/>
<comment type="caution">
    <text evidence="9">The sequence shown here is derived from an EMBL/GenBank/DDBJ whole genome shotgun (WGS) entry which is preliminary data.</text>
</comment>
<accession>A0A542Y9V4</accession>
<evidence type="ECO:0000313" key="10">
    <source>
        <dbReference type="Proteomes" id="UP000319094"/>
    </source>
</evidence>
<keyword evidence="10" id="KW-1185">Reference proteome</keyword>
<feature type="transmembrane region" description="Helical" evidence="7">
    <location>
        <begin position="102"/>
        <end position="125"/>
    </location>
</feature>
<dbReference type="GO" id="GO:0016780">
    <property type="term" value="F:phosphotransferase activity, for other substituted phosphate groups"/>
    <property type="evidence" value="ECO:0007669"/>
    <property type="project" value="TreeGrafter"/>
</dbReference>
<dbReference type="InterPro" id="IPR003362">
    <property type="entry name" value="Bact_transf"/>
</dbReference>
<dbReference type="InterPro" id="IPR017475">
    <property type="entry name" value="EPS_sugar_tfrase"/>
</dbReference>
<evidence type="ECO:0000256" key="6">
    <source>
        <dbReference type="ARBA" id="ARBA00023136"/>
    </source>
</evidence>
<evidence type="ECO:0000256" key="2">
    <source>
        <dbReference type="ARBA" id="ARBA00006464"/>
    </source>
</evidence>
<evidence type="ECO:0000313" key="9">
    <source>
        <dbReference type="EMBL" id="TQL44845.1"/>
    </source>
</evidence>
<dbReference type="RefSeq" id="WP_141887961.1">
    <property type="nucleotide sequence ID" value="NZ_BAAAUY010000018.1"/>
</dbReference>
<feature type="transmembrane region" description="Helical" evidence="7">
    <location>
        <begin position="287"/>
        <end position="308"/>
    </location>
</feature>
<keyword evidence="6 7" id="KW-0472">Membrane</keyword>
<evidence type="ECO:0000259" key="8">
    <source>
        <dbReference type="Pfam" id="PF02397"/>
    </source>
</evidence>
<name>A0A542Y9V4_9MICO</name>
<feature type="transmembrane region" description="Helical" evidence="7">
    <location>
        <begin position="69"/>
        <end position="90"/>
    </location>
</feature>
<comment type="similarity">
    <text evidence="2">Belongs to the bacterial sugar transferase family.</text>
</comment>
<dbReference type="PANTHER" id="PTHR30576">
    <property type="entry name" value="COLANIC BIOSYNTHESIS UDP-GLUCOSE LIPID CARRIER TRANSFERASE"/>
    <property type="match status" value="1"/>
</dbReference>
<dbReference type="EMBL" id="VFON01000001">
    <property type="protein sequence ID" value="TQL44845.1"/>
    <property type="molecule type" value="Genomic_DNA"/>
</dbReference>
<feature type="domain" description="Bacterial sugar transferase" evidence="8">
    <location>
        <begin position="282"/>
        <end position="469"/>
    </location>
</feature>
<feature type="transmembrane region" description="Helical" evidence="7">
    <location>
        <begin position="27"/>
        <end position="49"/>
    </location>
</feature>
<dbReference type="OrthoDB" id="9808602at2"/>
<dbReference type="NCBIfam" id="TIGR03025">
    <property type="entry name" value="EPS_sugtrans"/>
    <property type="match status" value="1"/>
</dbReference>
<keyword evidence="5 7" id="KW-1133">Transmembrane helix</keyword>
<evidence type="ECO:0000256" key="5">
    <source>
        <dbReference type="ARBA" id="ARBA00022989"/>
    </source>
</evidence>
<evidence type="ECO:0000256" key="7">
    <source>
        <dbReference type="SAM" id="Phobius"/>
    </source>
</evidence>
<comment type="subcellular location">
    <subcellularLocation>
        <location evidence="1">Membrane</location>
        <topology evidence="1">Multi-pass membrane protein</topology>
    </subcellularLocation>
</comment>
<keyword evidence="4 7" id="KW-0812">Transmembrane</keyword>
<feature type="transmembrane region" description="Helical" evidence="7">
    <location>
        <begin position="131"/>
        <end position="150"/>
    </location>
</feature>
<dbReference type="GO" id="GO:0016020">
    <property type="term" value="C:membrane"/>
    <property type="evidence" value="ECO:0007669"/>
    <property type="project" value="UniProtKB-SubCell"/>
</dbReference>
<dbReference type="PANTHER" id="PTHR30576:SF10">
    <property type="entry name" value="SLL5057 PROTEIN"/>
    <property type="match status" value="1"/>
</dbReference>